<dbReference type="GO" id="GO:0005737">
    <property type="term" value="C:cytoplasm"/>
    <property type="evidence" value="ECO:0007669"/>
    <property type="project" value="UniProtKB-SubCell"/>
</dbReference>
<dbReference type="OrthoDB" id="205623at2759"/>
<reference evidence="7 8" key="1">
    <citation type="submission" date="2016-06" db="EMBL/GenBank/DDBJ databases">
        <title>The Draft Genome Sequence and Annotation of the Desert Woodrat Neotoma lepida.</title>
        <authorList>
            <person name="Campbell M."/>
            <person name="Oakeson K.F."/>
            <person name="Yandell M."/>
            <person name="Halpert J.R."/>
            <person name="Dearing D."/>
        </authorList>
    </citation>
    <scope>NUCLEOTIDE SEQUENCE [LARGE SCALE GENOMIC DNA]</scope>
    <source>
        <strain evidence="7">417</strain>
        <tissue evidence="7">Liver</tissue>
    </source>
</reference>
<evidence type="ECO:0000256" key="1">
    <source>
        <dbReference type="ARBA" id="ARBA00004496"/>
    </source>
</evidence>
<dbReference type="STRING" id="56216.A0A1A6FVL2"/>
<dbReference type="Proteomes" id="UP000092124">
    <property type="component" value="Unassembled WGS sequence"/>
</dbReference>
<dbReference type="SUPFAM" id="SSF52540">
    <property type="entry name" value="P-loop containing nucleoside triphosphate hydrolases"/>
    <property type="match status" value="1"/>
</dbReference>
<dbReference type="Gene3D" id="3.40.50.300">
    <property type="entry name" value="P-loop containing nucleotide triphosphate hydrolases"/>
    <property type="match status" value="1"/>
</dbReference>
<gene>
    <name evidence="7" type="ORF">A6R68_11308</name>
</gene>
<dbReference type="GO" id="GO:0008146">
    <property type="term" value="F:sulfotransferase activity"/>
    <property type="evidence" value="ECO:0007669"/>
    <property type="project" value="InterPro"/>
</dbReference>
<proteinExistence type="inferred from homology"/>
<dbReference type="Pfam" id="PF00685">
    <property type="entry name" value="Sulfotransfer_1"/>
    <property type="match status" value="1"/>
</dbReference>
<evidence type="ECO:0000313" key="7">
    <source>
        <dbReference type="EMBL" id="OBS57590.1"/>
    </source>
</evidence>
<organism evidence="7 8">
    <name type="scientific">Neotoma lepida</name>
    <name type="common">Desert woodrat</name>
    <dbReference type="NCBI Taxonomy" id="56216"/>
    <lineage>
        <taxon>Eukaryota</taxon>
        <taxon>Metazoa</taxon>
        <taxon>Chordata</taxon>
        <taxon>Craniata</taxon>
        <taxon>Vertebrata</taxon>
        <taxon>Euteleostomi</taxon>
        <taxon>Mammalia</taxon>
        <taxon>Eutheria</taxon>
        <taxon>Euarchontoglires</taxon>
        <taxon>Glires</taxon>
        <taxon>Rodentia</taxon>
        <taxon>Myomorpha</taxon>
        <taxon>Muroidea</taxon>
        <taxon>Cricetidae</taxon>
        <taxon>Neotominae</taxon>
        <taxon>Neotoma</taxon>
    </lineage>
</organism>
<keyword evidence="3" id="KW-0963">Cytoplasm</keyword>
<dbReference type="AlphaFoldDB" id="A0A1A6FVL2"/>
<feature type="non-terminal residue" evidence="7">
    <location>
        <position position="1"/>
    </location>
</feature>
<dbReference type="EMBL" id="LZPO01117055">
    <property type="protein sequence ID" value="OBS57590.1"/>
    <property type="molecule type" value="Genomic_DNA"/>
</dbReference>
<evidence type="ECO:0000259" key="6">
    <source>
        <dbReference type="Pfam" id="PF00685"/>
    </source>
</evidence>
<dbReference type="InterPro" id="IPR000863">
    <property type="entry name" value="Sulfotransferase_dom"/>
</dbReference>
<name>A0A1A6FVL2_NEOLE</name>
<comment type="subcellular location">
    <subcellularLocation>
        <location evidence="1">Cytoplasm</location>
    </subcellularLocation>
</comment>
<dbReference type="InterPro" id="IPR027417">
    <property type="entry name" value="P-loop_NTPase"/>
</dbReference>
<protein>
    <recommendedName>
        <fullName evidence="5">Sulfotransferase</fullName>
        <ecNumber evidence="5">2.8.2.-</ecNumber>
    </recommendedName>
</protein>
<keyword evidence="8" id="KW-1185">Reference proteome</keyword>
<sequence>VLKLWKTRQPQRLLKMHLPVFLVPQSLLDHKVKVIYIARNPKDVAVSYYNFYNMAKVHPDPGTWNSFLENFMDGKGESESVARRGLGLGAQLEELARSVSVPCLLHGSWYQHVKEWWELTHTHPVLYLFYEDMKE</sequence>
<evidence type="ECO:0000256" key="2">
    <source>
        <dbReference type="ARBA" id="ARBA00005771"/>
    </source>
</evidence>
<feature type="non-terminal residue" evidence="7">
    <location>
        <position position="135"/>
    </location>
</feature>
<comment type="similarity">
    <text evidence="2 5">Belongs to the sulfotransferase 1 family.</text>
</comment>
<dbReference type="PANTHER" id="PTHR11783">
    <property type="entry name" value="SULFOTRANSFERASE SULT"/>
    <property type="match status" value="1"/>
</dbReference>
<evidence type="ECO:0000256" key="4">
    <source>
        <dbReference type="ARBA" id="ARBA00022679"/>
    </source>
</evidence>
<keyword evidence="4 5" id="KW-0808">Transferase</keyword>
<evidence type="ECO:0000256" key="5">
    <source>
        <dbReference type="RuleBase" id="RU361155"/>
    </source>
</evidence>
<evidence type="ECO:0000313" key="8">
    <source>
        <dbReference type="Proteomes" id="UP000092124"/>
    </source>
</evidence>
<evidence type="ECO:0000256" key="3">
    <source>
        <dbReference type="ARBA" id="ARBA00022490"/>
    </source>
</evidence>
<feature type="domain" description="Sulfotransferase" evidence="6">
    <location>
        <begin position="8"/>
        <end position="135"/>
    </location>
</feature>
<accession>A0A1A6FVL2</accession>
<dbReference type="EC" id="2.8.2.-" evidence="5"/>
<comment type="caution">
    <text evidence="7">The sequence shown here is derived from an EMBL/GenBank/DDBJ whole genome shotgun (WGS) entry which is preliminary data.</text>
</comment>